<name>A0AAV6VE25_9ARAC</name>
<reference evidence="2 3" key="1">
    <citation type="journal article" date="2022" name="Nat. Ecol. Evol.">
        <title>A masculinizing supergene underlies an exaggerated male reproductive morph in a spider.</title>
        <authorList>
            <person name="Hendrickx F."/>
            <person name="De Corte Z."/>
            <person name="Sonet G."/>
            <person name="Van Belleghem S.M."/>
            <person name="Kostlbacher S."/>
            <person name="Vangestel C."/>
        </authorList>
    </citation>
    <scope>NUCLEOTIDE SEQUENCE [LARGE SCALE GENOMIC DNA]</scope>
    <source>
        <strain evidence="2">W744_W776</strain>
    </source>
</reference>
<dbReference type="AlphaFoldDB" id="A0AAV6VE25"/>
<comment type="caution">
    <text evidence="2">The sequence shown here is derived from an EMBL/GenBank/DDBJ whole genome shotgun (WGS) entry which is preliminary data.</text>
</comment>
<protein>
    <submittedName>
        <fullName evidence="2">Uncharacterized protein</fullName>
    </submittedName>
</protein>
<gene>
    <name evidence="2" type="ORF">JTE90_000973</name>
</gene>
<dbReference type="Proteomes" id="UP000827092">
    <property type="component" value="Unassembled WGS sequence"/>
</dbReference>
<organism evidence="2 3">
    <name type="scientific">Oedothorax gibbosus</name>
    <dbReference type="NCBI Taxonomy" id="931172"/>
    <lineage>
        <taxon>Eukaryota</taxon>
        <taxon>Metazoa</taxon>
        <taxon>Ecdysozoa</taxon>
        <taxon>Arthropoda</taxon>
        <taxon>Chelicerata</taxon>
        <taxon>Arachnida</taxon>
        <taxon>Araneae</taxon>
        <taxon>Araneomorphae</taxon>
        <taxon>Entelegynae</taxon>
        <taxon>Araneoidea</taxon>
        <taxon>Linyphiidae</taxon>
        <taxon>Erigoninae</taxon>
        <taxon>Oedothorax</taxon>
    </lineage>
</organism>
<sequence>MNDKLPNPTLKTFFYLEKGGAVLLRKTAQLLTLGTRFHLAGSISTRPQDRDNSTTTPTPLSGETTRFLSIGVSQGSLECVGDR</sequence>
<feature type="region of interest" description="Disordered" evidence="1">
    <location>
        <begin position="42"/>
        <end position="64"/>
    </location>
</feature>
<evidence type="ECO:0000313" key="2">
    <source>
        <dbReference type="EMBL" id="KAG8194135.1"/>
    </source>
</evidence>
<feature type="compositionally biased region" description="Low complexity" evidence="1">
    <location>
        <begin position="53"/>
        <end position="64"/>
    </location>
</feature>
<evidence type="ECO:0000256" key="1">
    <source>
        <dbReference type="SAM" id="MobiDB-lite"/>
    </source>
</evidence>
<keyword evidence="3" id="KW-1185">Reference proteome</keyword>
<proteinExistence type="predicted"/>
<evidence type="ECO:0000313" key="3">
    <source>
        <dbReference type="Proteomes" id="UP000827092"/>
    </source>
</evidence>
<dbReference type="EMBL" id="JAFNEN010000108">
    <property type="protein sequence ID" value="KAG8194135.1"/>
    <property type="molecule type" value="Genomic_DNA"/>
</dbReference>
<accession>A0AAV6VE25</accession>